<dbReference type="EMBL" id="CALOZG010000010">
    <property type="protein sequence ID" value="CAH4030330.1"/>
    <property type="molecule type" value="Genomic_DNA"/>
</dbReference>
<name>A0A9P0XCY1_PIEBR</name>
<keyword evidence="3" id="KW-1185">Reference proteome</keyword>
<evidence type="ECO:0000256" key="1">
    <source>
        <dbReference type="SAM" id="MobiDB-lite"/>
    </source>
</evidence>
<feature type="region of interest" description="Disordered" evidence="1">
    <location>
        <begin position="48"/>
        <end position="88"/>
    </location>
</feature>
<accession>A0A9P0XCY1</accession>
<evidence type="ECO:0000313" key="3">
    <source>
        <dbReference type="Proteomes" id="UP001152562"/>
    </source>
</evidence>
<sequence length="186" mass="20081">MARRPEPASAESLGDLHLREPTASRRRTSRSFPFGRYISTLRLALGGRGRGDVAPNASRNRQTVRARRHRRVRLANAPSNGLQDSRAPPLRAESVDRLVPRACIRSVSVVSSIAAPAAEFSRELGGGPAQSLPSRGLGHSRPILSTAGRPSPSRRPRFVVPRGSPSARRSASVAQNFAHEGRPASY</sequence>
<dbReference type="Proteomes" id="UP001152562">
    <property type="component" value="Unassembled WGS sequence"/>
</dbReference>
<dbReference type="AlphaFoldDB" id="A0A9P0XCY1"/>
<proteinExistence type="predicted"/>
<feature type="region of interest" description="Disordered" evidence="1">
    <location>
        <begin position="122"/>
        <end position="186"/>
    </location>
</feature>
<feature type="compositionally biased region" description="Basic and acidic residues" evidence="1">
    <location>
        <begin position="14"/>
        <end position="23"/>
    </location>
</feature>
<reference evidence="2" key="1">
    <citation type="submission" date="2022-05" db="EMBL/GenBank/DDBJ databases">
        <authorList>
            <person name="Okamura Y."/>
        </authorList>
    </citation>
    <scope>NUCLEOTIDE SEQUENCE</scope>
</reference>
<comment type="caution">
    <text evidence="2">The sequence shown here is derived from an EMBL/GenBank/DDBJ whole genome shotgun (WGS) entry which is preliminary data.</text>
</comment>
<protein>
    <submittedName>
        <fullName evidence="2">Uncharacterized protein</fullName>
    </submittedName>
</protein>
<gene>
    <name evidence="2" type="ORF">PIBRA_LOCUS6990</name>
</gene>
<evidence type="ECO:0000313" key="2">
    <source>
        <dbReference type="EMBL" id="CAH4030330.1"/>
    </source>
</evidence>
<feature type="region of interest" description="Disordered" evidence="1">
    <location>
        <begin position="1"/>
        <end position="31"/>
    </location>
</feature>
<organism evidence="2 3">
    <name type="scientific">Pieris brassicae</name>
    <name type="common">White butterfly</name>
    <name type="synonym">Large white butterfly</name>
    <dbReference type="NCBI Taxonomy" id="7116"/>
    <lineage>
        <taxon>Eukaryota</taxon>
        <taxon>Metazoa</taxon>
        <taxon>Ecdysozoa</taxon>
        <taxon>Arthropoda</taxon>
        <taxon>Hexapoda</taxon>
        <taxon>Insecta</taxon>
        <taxon>Pterygota</taxon>
        <taxon>Neoptera</taxon>
        <taxon>Endopterygota</taxon>
        <taxon>Lepidoptera</taxon>
        <taxon>Glossata</taxon>
        <taxon>Ditrysia</taxon>
        <taxon>Papilionoidea</taxon>
        <taxon>Pieridae</taxon>
        <taxon>Pierinae</taxon>
        <taxon>Pieris</taxon>
    </lineage>
</organism>
<feature type="compositionally biased region" description="Low complexity" evidence="1">
    <location>
        <begin position="158"/>
        <end position="174"/>
    </location>
</feature>
<feature type="compositionally biased region" description="Basic residues" evidence="1">
    <location>
        <begin position="62"/>
        <end position="73"/>
    </location>
</feature>